<keyword evidence="1" id="KW-0732">Signal</keyword>
<name>A0A1V3NEZ5_9GAMM</name>
<evidence type="ECO:0000259" key="2">
    <source>
        <dbReference type="Pfam" id="PF17131"/>
    </source>
</evidence>
<protein>
    <submittedName>
        <fullName evidence="3">Outer membrane lipoprotein-sorting protein</fullName>
    </submittedName>
</protein>
<dbReference type="Pfam" id="PF17131">
    <property type="entry name" value="LolA_like"/>
    <property type="match status" value="1"/>
</dbReference>
<evidence type="ECO:0000256" key="1">
    <source>
        <dbReference type="SAM" id="SignalP"/>
    </source>
</evidence>
<reference evidence="3 4" key="1">
    <citation type="submission" date="2017-02" db="EMBL/GenBank/DDBJ databases">
        <title>Genomic diversity within the haloalkaliphilic genus Thioalkalivibrio.</title>
        <authorList>
            <person name="Ahn A.-C."/>
            <person name="Meier-Kolthoff J."/>
            <person name="Overmars L."/>
            <person name="Richter M."/>
            <person name="Woyke T."/>
            <person name="Sorokin D.Y."/>
            <person name="Muyzer G."/>
        </authorList>
    </citation>
    <scope>NUCLEOTIDE SEQUENCE [LARGE SCALE GENOMIC DNA]</scope>
    <source>
        <strain evidence="3 4">ALJD</strain>
    </source>
</reference>
<evidence type="ECO:0000313" key="3">
    <source>
        <dbReference type="EMBL" id="OOG23605.1"/>
    </source>
</evidence>
<dbReference type="CDD" id="cd16329">
    <property type="entry name" value="LolA_like"/>
    <property type="match status" value="1"/>
</dbReference>
<dbReference type="OrthoDB" id="9803781at2"/>
<dbReference type="Gene3D" id="2.50.20.10">
    <property type="entry name" value="Lipoprotein localisation LolA/LolB/LppX"/>
    <property type="match status" value="1"/>
</dbReference>
<sequence length="245" mass="27996">MFSVAWFLVLWMLSATLAAQETEGDQLLREVDRRMQPDSFEMYRKIINIEPDGRQREFVLYSVRKGEDKMAAVFLDPPGERGRSTLRLDENMWLYIPEVGRPIRITSLQSVTGGVFSNADILRLDFSTEYTATLEEEDEEGYVLDLKARGPAVAYDRLRMEVDRASLTPVTIEAYAAGGLLIKTLRYSNITDFGHGIVRPAVLETDSPLRRGYRSVMLFSGITPRELPDEVFTLSYMPRIGELRR</sequence>
<gene>
    <name evidence="3" type="ORF">B1C78_10790</name>
</gene>
<feature type="chain" id="PRO_5012098534" evidence="1">
    <location>
        <begin position="19"/>
        <end position="245"/>
    </location>
</feature>
<feature type="domain" description="Uncharacterized protein TP-0789" evidence="2">
    <location>
        <begin position="66"/>
        <end position="239"/>
    </location>
</feature>
<proteinExistence type="predicted"/>
<dbReference type="AlphaFoldDB" id="A0A1V3NEZ5"/>
<dbReference type="STRING" id="108003.B1C78_10790"/>
<dbReference type="Proteomes" id="UP000189462">
    <property type="component" value="Unassembled WGS sequence"/>
</dbReference>
<organism evidence="3 4">
    <name type="scientific">Thioalkalivibrio denitrificans</name>
    <dbReference type="NCBI Taxonomy" id="108003"/>
    <lineage>
        <taxon>Bacteria</taxon>
        <taxon>Pseudomonadati</taxon>
        <taxon>Pseudomonadota</taxon>
        <taxon>Gammaproteobacteria</taxon>
        <taxon>Chromatiales</taxon>
        <taxon>Ectothiorhodospiraceae</taxon>
        <taxon>Thioalkalivibrio</taxon>
    </lineage>
</organism>
<keyword evidence="3" id="KW-0449">Lipoprotein</keyword>
<dbReference type="EMBL" id="MVBK01000060">
    <property type="protein sequence ID" value="OOG23605.1"/>
    <property type="molecule type" value="Genomic_DNA"/>
</dbReference>
<keyword evidence="4" id="KW-1185">Reference proteome</keyword>
<feature type="signal peptide" evidence="1">
    <location>
        <begin position="1"/>
        <end position="18"/>
    </location>
</feature>
<accession>A0A1V3NEZ5</accession>
<comment type="caution">
    <text evidence="3">The sequence shown here is derived from an EMBL/GenBank/DDBJ whole genome shotgun (WGS) entry which is preliminary data.</text>
</comment>
<evidence type="ECO:0000313" key="4">
    <source>
        <dbReference type="Proteomes" id="UP000189462"/>
    </source>
</evidence>
<dbReference type="InterPro" id="IPR033399">
    <property type="entry name" value="TP_0789-like"/>
</dbReference>